<dbReference type="InterPro" id="IPR036768">
    <property type="entry name" value="PolIII_chi_sf"/>
</dbReference>
<dbReference type="GO" id="GO:0003887">
    <property type="term" value="F:DNA-directed DNA polymerase activity"/>
    <property type="evidence" value="ECO:0007669"/>
    <property type="project" value="InterPro"/>
</dbReference>
<dbReference type="GO" id="GO:0032298">
    <property type="term" value="P:positive regulation of DNA-templated DNA replication initiation"/>
    <property type="evidence" value="ECO:0007669"/>
    <property type="project" value="TreeGrafter"/>
</dbReference>
<keyword evidence="2" id="KW-1185">Reference proteome</keyword>
<dbReference type="Pfam" id="PF04364">
    <property type="entry name" value="DNA_pol3_chi"/>
    <property type="match status" value="1"/>
</dbReference>
<dbReference type="AlphaFoldDB" id="A0A1N7GC13"/>
<dbReference type="EMBL" id="FTNV01000001">
    <property type="protein sequence ID" value="SIS10117.1"/>
    <property type="molecule type" value="Genomic_DNA"/>
</dbReference>
<dbReference type="SUPFAM" id="SSF102400">
    <property type="entry name" value="DNA polymerase III chi subunit"/>
    <property type="match status" value="1"/>
</dbReference>
<name>A0A1N7GC13_9RHOB</name>
<dbReference type="InterPro" id="IPR007459">
    <property type="entry name" value="DNA_pol3_chi"/>
</dbReference>
<dbReference type="RefSeq" id="WP_076532917.1">
    <property type="nucleotide sequence ID" value="NZ_CANNEL010000004.1"/>
</dbReference>
<dbReference type="PANTHER" id="PTHR38767">
    <property type="entry name" value="DNA POLYMERASE III SUBUNIT CHI"/>
    <property type="match status" value="1"/>
</dbReference>
<dbReference type="STRING" id="573024.SAMN05216208_0250"/>
<evidence type="ECO:0000313" key="2">
    <source>
        <dbReference type="Proteomes" id="UP000186019"/>
    </source>
</evidence>
<proteinExistence type="predicted"/>
<sequence>MGAAYFYHLTRAPLEATLPMLLDKARGAGWRVAVRGTDPAQMDALDDALWSAGGDDAFLPHGRAGQPHEADQPILLTTLAEMPNGATCLMAVSGAEVAPDEVQRLDRVCILFDGNDEAAVAHARIQWKALTDAGCAAQYWSEASGRWEKKAEKEPAAS</sequence>
<dbReference type="Proteomes" id="UP000186019">
    <property type="component" value="Unassembled WGS sequence"/>
</dbReference>
<evidence type="ECO:0000313" key="1">
    <source>
        <dbReference type="EMBL" id="SIS10117.1"/>
    </source>
</evidence>
<gene>
    <name evidence="1" type="ORF">SAMN05421666_1886</name>
</gene>
<dbReference type="Gene3D" id="3.40.50.10110">
    <property type="entry name" value="DNA polymerase III subunit chi"/>
    <property type="match status" value="1"/>
</dbReference>
<reference evidence="1 2" key="1">
    <citation type="submission" date="2017-01" db="EMBL/GenBank/DDBJ databases">
        <authorList>
            <person name="Mah S.A."/>
            <person name="Swanson W.J."/>
            <person name="Moy G.W."/>
            <person name="Vacquier V.D."/>
        </authorList>
    </citation>
    <scope>NUCLEOTIDE SEQUENCE [LARGE SCALE GENOMIC DNA]</scope>
    <source>
        <strain evidence="1 2">DSM 29590</strain>
    </source>
</reference>
<organism evidence="1 2">
    <name type="scientific">Roseovarius nanhaiticus</name>
    <dbReference type="NCBI Taxonomy" id="573024"/>
    <lineage>
        <taxon>Bacteria</taxon>
        <taxon>Pseudomonadati</taxon>
        <taxon>Pseudomonadota</taxon>
        <taxon>Alphaproteobacteria</taxon>
        <taxon>Rhodobacterales</taxon>
        <taxon>Roseobacteraceae</taxon>
        <taxon>Roseovarius</taxon>
    </lineage>
</organism>
<protein>
    <submittedName>
        <fullName evidence="1">DNA polymerase III, chi subunit</fullName>
    </submittedName>
</protein>
<dbReference type="GO" id="GO:0003677">
    <property type="term" value="F:DNA binding"/>
    <property type="evidence" value="ECO:0007669"/>
    <property type="project" value="InterPro"/>
</dbReference>
<dbReference type="PANTHER" id="PTHR38767:SF1">
    <property type="entry name" value="DNA POLYMERASE III SUBUNIT CHI"/>
    <property type="match status" value="1"/>
</dbReference>
<dbReference type="NCBIfam" id="NF004347">
    <property type="entry name" value="PRK05728.1-4"/>
    <property type="match status" value="1"/>
</dbReference>
<dbReference type="GO" id="GO:0006260">
    <property type="term" value="P:DNA replication"/>
    <property type="evidence" value="ECO:0007669"/>
    <property type="project" value="InterPro"/>
</dbReference>
<accession>A0A1N7GC13</accession>
<dbReference type="OrthoDB" id="9795973at2"/>